<protein>
    <recommendedName>
        <fullName evidence="3">Lipoprotein</fullName>
    </recommendedName>
</protein>
<dbReference type="STRING" id="1903952.BIT28_22400"/>
<evidence type="ECO:0000313" key="1">
    <source>
        <dbReference type="EMBL" id="OLQ73477.1"/>
    </source>
</evidence>
<name>A0A1Q9GGB6_9GAMM</name>
<dbReference type="OrthoDB" id="5897571at2"/>
<gene>
    <name evidence="1" type="ORF">BIT28_22400</name>
</gene>
<dbReference type="RefSeq" id="WP_075766571.1">
    <property type="nucleotide sequence ID" value="NZ_MJIL01000087.1"/>
</dbReference>
<keyword evidence="2" id="KW-1185">Reference proteome</keyword>
<proteinExistence type="predicted"/>
<organism evidence="1 2">
    <name type="scientific">Photobacterium proteolyticum</name>
    <dbReference type="NCBI Taxonomy" id="1903952"/>
    <lineage>
        <taxon>Bacteria</taxon>
        <taxon>Pseudomonadati</taxon>
        <taxon>Pseudomonadota</taxon>
        <taxon>Gammaproteobacteria</taxon>
        <taxon>Vibrionales</taxon>
        <taxon>Vibrionaceae</taxon>
        <taxon>Photobacterium</taxon>
    </lineage>
</organism>
<comment type="caution">
    <text evidence="1">The sequence shown here is derived from an EMBL/GenBank/DDBJ whole genome shotgun (WGS) entry which is preliminary data.</text>
</comment>
<dbReference type="Proteomes" id="UP000186905">
    <property type="component" value="Unassembled WGS sequence"/>
</dbReference>
<reference evidence="1 2" key="1">
    <citation type="submission" date="2016-09" db="EMBL/GenBank/DDBJ databases">
        <title>Photobacterium proteolyticum sp. nov. a protease producing bacterium isolated from ocean sediments of Laizhou Bay.</title>
        <authorList>
            <person name="Li Y."/>
        </authorList>
    </citation>
    <scope>NUCLEOTIDE SEQUENCE [LARGE SCALE GENOMIC DNA]</scope>
    <source>
        <strain evidence="1 2">13-12</strain>
    </source>
</reference>
<dbReference type="PROSITE" id="PS51257">
    <property type="entry name" value="PROKAR_LIPOPROTEIN"/>
    <property type="match status" value="1"/>
</dbReference>
<dbReference type="AlphaFoldDB" id="A0A1Q9GGB6"/>
<accession>A0A1Q9GGB6</accession>
<dbReference type="EMBL" id="MJIL01000087">
    <property type="protein sequence ID" value="OLQ73477.1"/>
    <property type="molecule type" value="Genomic_DNA"/>
</dbReference>
<evidence type="ECO:0000313" key="2">
    <source>
        <dbReference type="Proteomes" id="UP000186905"/>
    </source>
</evidence>
<sequence>MNYQKRLRTAILICPLFFIGCGGDSSSTSVEQEKRTITVIDGYLQNATICIDKNNNKRCDLNEEIAQRTNEMGQVKIDLADAQYPIIAKAIAGITTDSDKVTPLTQSYALIASANANYVTPFSTLAHLDNLSLQEFAEKIGVDYAAISRDFVGDKQSESQVAHLLARSITPFLEEQVSDNDSSSLNERAGEIRTLIHQKENAGIDLSAIDISYDTHSGVFYSKPKLTSIESHISEQAFIYSIFSNHYIANGHNYDEIVSFNDGTVSYRGNQELYRLDGNTLHYGNKGFTFLIMNDDYLFSFSEDNNPGLWTQGSTSPKPAVQVEDDFVAGKTLYHLRDINTSDVTAPLPKLTKLAFDSKDKVVVTPEGESGFTASWQVKDWTNHNDQTFRTIYIEFPEDQQNRASLKSEKSMILEMVLVSNEISVAINHSSIALVNENIVINDANFARLIYRKWLN</sequence>
<evidence type="ECO:0008006" key="3">
    <source>
        <dbReference type="Google" id="ProtNLM"/>
    </source>
</evidence>